<dbReference type="PANTHER" id="PTHR46586:SF3">
    <property type="entry name" value="ANKYRIN REPEAT-CONTAINING PROTEIN"/>
    <property type="match status" value="1"/>
</dbReference>
<dbReference type="InterPro" id="IPR052050">
    <property type="entry name" value="SecEffector_AnkRepeat"/>
</dbReference>
<comment type="caution">
    <text evidence="1">The sequence shown here is derived from an EMBL/GenBank/DDBJ whole genome shotgun (WGS) entry which is preliminary data.</text>
</comment>
<dbReference type="Gene3D" id="1.25.40.20">
    <property type="entry name" value="Ankyrin repeat-containing domain"/>
    <property type="match status" value="1"/>
</dbReference>
<accession>A0A835XW68</accession>
<dbReference type="AlphaFoldDB" id="A0A835XW68"/>
<dbReference type="Proteomes" id="UP000612055">
    <property type="component" value="Unassembled WGS sequence"/>
</dbReference>
<dbReference type="OrthoDB" id="494131at2759"/>
<evidence type="ECO:0000313" key="2">
    <source>
        <dbReference type="Proteomes" id="UP000612055"/>
    </source>
</evidence>
<evidence type="ECO:0008006" key="3">
    <source>
        <dbReference type="Google" id="ProtNLM"/>
    </source>
</evidence>
<sequence length="356" mass="38756">MAMHRASTAIWIPDLIEKSGHVELTETLEVLLTGDEEERRSYRLELLPGLLGTASLATVQRLCGEACWGIGPLSEGDAHWSLEVVLSGNHQDAKAWRDSADWLLGVLGTHGISLPHTHPCGPETWFECVFGTEEWRSKADWLVSKGCRPQQKDYKHTTTRSGADRLIWLKEQGVIPYYGGFKEAIERGNTSAFTWLLEQGCSLPAYPRLHMSASLAAAAGHLGVLRLLSLAGWAASRDAAWNKLFISAAAAGRLDVMAWARSQGAGPGRDLATVAFTDVTKRGVVEAMRWLHDVVGCDMDKEAWKAAARSGCEAAVELLAELGCPKPADGTPYTKAIKLQDNMMIQALQRAGVAQV</sequence>
<keyword evidence="2" id="KW-1185">Reference proteome</keyword>
<proteinExistence type="predicted"/>
<dbReference type="SUPFAM" id="SSF48403">
    <property type="entry name" value="Ankyrin repeat"/>
    <property type="match status" value="1"/>
</dbReference>
<reference evidence="1" key="1">
    <citation type="journal article" date="2020" name="bioRxiv">
        <title>Comparative genomics of Chlamydomonas.</title>
        <authorList>
            <person name="Craig R.J."/>
            <person name="Hasan A.R."/>
            <person name="Ness R.W."/>
            <person name="Keightley P.D."/>
        </authorList>
    </citation>
    <scope>NUCLEOTIDE SEQUENCE</scope>
    <source>
        <strain evidence="1">CCAP 11/70</strain>
    </source>
</reference>
<gene>
    <name evidence="1" type="ORF">HYH03_010611</name>
</gene>
<evidence type="ECO:0000313" key="1">
    <source>
        <dbReference type="EMBL" id="KAG2490934.1"/>
    </source>
</evidence>
<protein>
    <recommendedName>
        <fullName evidence="3">Ankyrin repeat domain-containing protein</fullName>
    </recommendedName>
</protein>
<organism evidence="1 2">
    <name type="scientific">Edaphochlamys debaryana</name>
    <dbReference type="NCBI Taxonomy" id="47281"/>
    <lineage>
        <taxon>Eukaryota</taxon>
        <taxon>Viridiplantae</taxon>
        <taxon>Chlorophyta</taxon>
        <taxon>core chlorophytes</taxon>
        <taxon>Chlorophyceae</taxon>
        <taxon>CS clade</taxon>
        <taxon>Chlamydomonadales</taxon>
        <taxon>Chlamydomonadales incertae sedis</taxon>
        <taxon>Edaphochlamys</taxon>
    </lineage>
</organism>
<name>A0A835XW68_9CHLO</name>
<dbReference type="InterPro" id="IPR036770">
    <property type="entry name" value="Ankyrin_rpt-contain_sf"/>
</dbReference>
<dbReference type="PANTHER" id="PTHR46586">
    <property type="entry name" value="ANKYRIN REPEAT-CONTAINING PROTEIN"/>
    <property type="match status" value="1"/>
</dbReference>
<dbReference type="EMBL" id="JAEHOE010000057">
    <property type="protein sequence ID" value="KAG2490934.1"/>
    <property type="molecule type" value="Genomic_DNA"/>
</dbReference>